<evidence type="ECO:0000256" key="5">
    <source>
        <dbReference type="ARBA" id="ARBA00022741"/>
    </source>
</evidence>
<dbReference type="EMBL" id="CP146256">
    <property type="protein sequence ID" value="XAH72985.1"/>
    <property type="molecule type" value="Genomic_DNA"/>
</dbReference>
<dbReference type="PANTHER" id="PTHR43553">
    <property type="entry name" value="HEAVY METAL TRANSPORTER"/>
    <property type="match status" value="1"/>
</dbReference>
<dbReference type="InterPro" id="IPR015856">
    <property type="entry name" value="ABC_transpr_CbiO/EcfA_su"/>
</dbReference>
<keyword evidence="7" id="KW-1278">Translocase</keyword>
<name>A0ABZ3ET33_9FIRM</name>
<dbReference type="PROSITE" id="PS00211">
    <property type="entry name" value="ABC_TRANSPORTER_1"/>
    <property type="match status" value="1"/>
</dbReference>
<evidence type="ECO:0000256" key="3">
    <source>
        <dbReference type="ARBA" id="ARBA00022448"/>
    </source>
</evidence>
<reference evidence="10 11" key="1">
    <citation type="submission" date="2024-02" db="EMBL/GenBank/DDBJ databases">
        <title>Bacterial strain from lacustrine sediment.</title>
        <authorList>
            <person name="Petit C."/>
            <person name="Fadhlaoui K."/>
        </authorList>
    </citation>
    <scope>NUCLEOTIDE SEQUENCE [LARGE SCALE GENOMIC DNA]</scope>
    <source>
        <strain evidence="10 11">IPX-CK</strain>
    </source>
</reference>
<dbReference type="InterPro" id="IPR017871">
    <property type="entry name" value="ABC_transporter-like_CS"/>
</dbReference>
<dbReference type="Gene3D" id="3.40.50.300">
    <property type="entry name" value="P-loop containing nucleotide triphosphate hydrolases"/>
    <property type="match status" value="1"/>
</dbReference>
<evidence type="ECO:0000313" key="11">
    <source>
        <dbReference type="Proteomes" id="UP001451571"/>
    </source>
</evidence>
<dbReference type="SUPFAM" id="SSF52540">
    <property type="entry name" value="P-loop containing nucleoside triphosphate hydrolases"/>
    <property type="match status" value="1"/>
</dbReference>
<protein>
    <submittedName>
        <fullName evidence="10">ABC transporter ATP-binding protein</fullName>
    </submittedName>
</protein>
<dbReference type="GO" id="GO:0005524">
    <property type="term" value="F:ATP binding"/>
    <property type="evidence" value="ECO:0007669"/>
    <property type="project" value="UniProtKB-KW"/>
</dbReference>
<keyword evidence="6 10" id="KW-0067">ATP-binding</keyword>
<proteinExistence type="inferred from homology"/>
<evidence type="ECO:0000259" key="9">
    <source>
        <dbReference type="PROSITE" id="PS50893"/>
    </source>
</evidence>
<evidence type="ECO:0000256" key="1">
    <source>
        <dbReference type="ARBA" id="ARBA00004202"/>
    </source>
</evidence>
<dbReference type="Proteomes" id="UP001451571">
    <property type="component" value="Chromosome"/>
</dbReference>
<dbReference type="PROSITE" id="PS50893">
    <property type="entry name" value="ABC_TRANSPORTER_2"/>
    <property type="match status" value="1"/>
</dbReference>
<keyword evidence="11" id="KW-1185">Reference proteome</keyword>
<dbReference type="InterPro" id="IPR027417">
    <property type="entry name" value="P-loop_NTPase"/>
</dbReference>
<keyword evidence="4" id="KW-1003">Cell membrane</keyword>
<keyword evidence="3" id="KW-0813">Transport</keyword>
<gene>
    <name evidence="10" type="ORF">V6984_15935</name>
</gene>
<evidence type="ECO:0000256" key="6">
    <source>
        <dbReference type="ARBA" id="ARBA00022840"/>
    </source>
</evidence>
<evidence type="ECO:0000256" key="2">
    <source>
        <dbReference type="ARBA" id="ARBA00005417"/>
    </source>
</evidence>
<keyword evidence="5" id="KW-0547">Nucleotide-binding</keyword>
<accession>A0ABZ3ET33</accession>
<comment type="similarity">
    <text evidence="2">Belongs to the ABC transporter superfamily.</text>
</comment>
<dbReference type="RefSeq" id="WP_342756596.1">
    <property type="nucleotide sequence ID" value="NZ_CP146256.1"/>
</dbReference>
<dbReference type="SMART" id="SM00382">
    <property type="entry name" value="AAA"/>
    <property type="match status" value="1"/>
</dbReference>
<keyword evidence="8" id="KW-0472">Membrane</keyword>
<evidence type="ECO:0000256" key="4">
    <source>
        <dbReference type="ARBA" id="ARBA00022475"/>
    </source>
</evidence>
<feature type="domain" description="ABC transporter" evidence="9">
    <location>
        <begin position="4"/>
        <end position="244"/>
    </location>
</feature>
<dbReference type="Pfam" id="PF00005">
    <property type="entry name" value="ABC_tran"/>
    <property type="match status" value="1"/>
</dbReference>
<dbReference type="InterPro" id="IPR003439">
    <property type="entry name" value="ABC_transporter-like_ATP-bd"/>
</dbReference>
<evidence type="ECO:0000313" key="10">
    <source>
        <dbReference type="EMBL" id="XAH72985.1"/>
    </source>
</evidence>
<sequence length="287" mass="32155">MNAIEITDLCWKYDGAEEYIFDHLNLTIKENIFLGIVGSNEAGKTTLVSCIKGIIPNSTTGIYKGNVLLYGESVKDCDSRVISESAGMVFSDPDAQFTTMSVEEEIAFGLENIGVAVKEIEERILWVSKLCHLDDLLEKPPFDLSGGQKQRVAIAAVLATKPKMIILDEPTSMLDPKSKDEVFDILQEIKNKLNITVVVIEHNIEKIAELSDEVILMKEGKIIRHMETKDFFKDVELLKENSLKVPESIEMLYYLYDKLGIDKTGPVKLEEIAVEIKELLSGRKAVN</sequence>
<evidence type="ECO:0000256" key="8">
    <source>
        <dbReference type="ARBA" id="ARBA00023136"/>
    </source>
</evidence>
<dbReference type="InterPro" id="IPR003593">
    <property type="entry name" value="AAA+_ATPase"/>
</dbReference>
<organism evidence="10 11">
    <name type="scientific">Kineothrix sedimenti</name>
    <dbReference type="NCBI Taxonomy" id="3123317"/>
    <lineage>
        <taxon>Bacteria</taxon>
        <taxon>Bacillati</taxon>
        <taxon>Bacillota</taxon>
        <taxon>Clostridia</taxon>
        <taxon>Lachnospirales</taxon>
        <taxon>Lachnospiraceae</taxon>
        <taxon>Kineothrix</taxon>
    </lineage>
</organism>
<dbReference type="CDD" id="cd03225">
    <property type="entry name" value="ABC_cobalt_CbiO_domain1"/>
    <property type="match status" value="1"/>
</dbReference>
<comment type="subcellular location">
    <subcellularLocation>
        <location evidence="1">Cell membrane</location>
        <topology evidence="1">Peripheral membrane protein</topology>
    </subcellularLocation>
</comment>
<dbReference type="InterPro" id="IPR050095">
    <property type="entry name" value="ECF_ABC_transporter_ATP-bd"/>
</dbReference>
<evidence type="ECO:0000256" key="7">
    <source>
        <dbReference type="ARBA" id="ARBA00022967"/>
    </source>
</evidence>